<keyword evidence="1" id="KW-0472">Membrane</keyword>
<evidence type="ECO:0000313" key="2">
    <source>
        <dbReference type="EMBL" id="MBB5872925.1"/>
    </source>
</evidence>
<dbReference type="Pfam" id="PF19744">
    <property type="entry name" value="DUF6232"/>
    <property type="match status" value="1"/>
</dbReference>
<evidence type="ECO:0000313" key="3">
    <source>
        <dbReference type="Proteomes" id="UP000587527"/>
    </source>
</evidence>
<dbReference type="RefSeq" id="WP_184843286.1">
    <property type="nucleotide sequence ID" value="NZ_JACHMN010000003.1"/>
</dbReference>
<evidence type="ECO:0000256" key="1">
    <source>
        <dbReference type="SAM" id="Phobius"/>
    </source>
</evidence>
<dbReference type="AlphaFoldDB" id="A0A841BZ19"/>
<reference evidence="2 3" key="1">
    <citation type="submission" date="2020-08" db="EMBL/GenBank/DDBJ databases">
        <title>Sequencing the genomes of 1000 actinobacteria strains.</title>
        <authorList>
            <person name="Klenk H.-P."/>
        </authorList>
    </citation>
    <scope>NUCLEOTIDE SEQUENCE [LARGE SCALE GENOMIC DNA]</scope>
    <source>
        <strain evidence="2 3">DSM 45362</strain>
    </source>
</reference>
<feature type="transmembrane region" description="Helical" evidence="1">
    <location>
        <begin position="100"/>
        <end position="120"/>
    </location>
</feature>
<organism evidence="2 3">
    <name type="scientific">Allocatelliglobosispora scoriae</name>
    <dbReference type="NCBI Taxonomy" id="643052"/>
    <lineage>
        <taxon>Bacteria</taxon>
        <taxon>Bacillati</taxon>
        <taxon>Actinomycetota</taxon>
        <taxon>Actinomycetes</taxon>
        <taxon>Micromonosporales</taxon>
        <taxon>Micromonosporaceae</taxon>
        <taxon>Allocatelliglobosispora</taxon>
    </lineage>
</organism>
<dbReference type="Proteomes" id="UP000587527">
    <property type="component" value="Unassembled WGS sequence"/>
</dbReference>
<keyword evidence="3" id="KW-1185">Reference proteome</keyword>
<dbReference type="EMBL" id="JACHMN010000003">
    <property type="protein sequence ID" value="MBB5872925.1"/>
    <property type="molecule type" value="Genomic_DNA"/>
</dbReference>
<gene>
    <name evidence="2" type="ORF">F4553_006359</name>
</gene>
<keyword evidence="1" id="KW-1133">Transmembrane helix</keyword>
<keyword evidence="1" id="KW-0812">Transmembrane</keyword>
<feature type="transmembrane region" description="Helical" evidence="1">
    <location>
        <begin position="56"/>
        <end position="80"/>
    </location>
</feature>
<name>A0A841BZ19_9ACTN</name>
<comment type="caution">
    <text evidence="2">The sequence shown here is derived from an EMBL/GenBank/DDBJ whole genome shotgun (WGS) entry which is preliminary data.</text>
</comment>
<accession>A0A841BZ19</accession>
<proteinExistence type="predicted"/>
<sequence length="169" mass="18985">MEVDVITFYRDDSVTVTSTYIQVDELTIRLADLDYVWHTKVRPDWRVRGRTAGRGVLNTIMILAGFVGAIALVGLIASAYSESQIAASVGGLPIPRNTLILVAIVLILLGFVAPIWEWMLHRVDDSYDKGDAIYEIWAQTRGRQVRLMRLSDVTRFGKIYRAMERALGA</sequence>
<protein>
    <submittedName>
        <fullName evidence="2">Uncharacterized protein</fullName>
    </submittedName>
</protein>
<dbReference type="InterPro" id="IPR045629">
    <property type="entry name" value="DUF6232"/>
</dbReference>